<comment type="caution">
    <text evidence="3">The sequence shown here is derived from an EMBL/GenBank/DDBJ whole genome shotgun (WGS) entry which is preliminary data.</text>
</comment>
<dbReference type="RefSeq" id="WP_117416914.1">
    <property type="nucleotide sequence ID" value="NZ_BRPJ01000051.1"/>
</dbReference>
<evidence type="ECO:0000313" key="4">
    <source>
        <dbReference type="Proteomes" id="UP000260680"/>
    </source>
</evidence>
<protein>
    <submittedName>
        <fullName evidence="3">Phospholipase</fullName>
    </submittedName>
</protein>
<dbReference type="EMBL" id="BRPJ01000051">
    <property type="protein sequence ID" value="GLB30882.1"/>
    <property type="molecule type" value="Genomic_DNA"/>
</dbReference>
<name>A0A3E2NDA5_9FIRM</name>
<dbReference type="OrthoDB" id="9810528at2"/>
<sequence length="327" mass="37969">MPGFTTHYLLGVKVYNNMPNSPLKRIISKYRWLYQLGLQGPDMFFYNIPILRHRDYRNVGSYMHENHVNSFFVTCLNHIAAIESRQQREQAIAYMSGYFCHYIGDSICHPYVYGRIEYDIKNSGNYYHGLHAMLENDIDALLLMIYKQKKPSQFNQAATICLNGQEMQFISGFLSACINETYYPLNYRNNYQVTPRMVSRSILAMRLGCRTLADPNSRKKNSIEFVESLFLKNPVASRKLVTDMTSDPVITFNLNHDTWCNPWDRRLASKASFPELFHQCMSKCGNVFFRLNEELASPVPLNSLDHNKLLRELGNYSYHSGLAVDND</sequence>
<feature type="domain" description="Phospholipase C/D" evidence="1">
    <location>
        <begin position="6"/>
        <end position="153"/>
    </location>
</feature>
<dbReference type="EMBL" id="QOHO01000029">
    <property type="protein sequence ID" value="RFZ78976.1"/>
    <property type="molecule type" value="Genomic_DNA"/>
</dbReference>
<evidence type="ECO:0000259" key="1">
    <source>
        <dbReference type="Pfam" id="PF00882"/>
    </source>
</evidence>
<dbReference type="Pfam" id="PF00882">
    <property type="entry name" value="Zn_dep_PLPC"/>
    <property type="match status" value="1"/>
</dbReference>
<dbReference type="Proteomes" id="UP000260680">
    <property type="component" value="Unassembled WGS sequence"/>
</dbReference>
<dbReference type="Proteomes" id="UP001419084">
    <property type="component" value="Unassembled WGS sequence"/>
</dbReference>
<evidence type="ECO:0000313" key="3">
    <source>
        <dbReference type="EMBL" id="RFZ78976.1"/>
    </source>
</evidence>
<reference evidence="2 5" key="2">
    <citation type="journal article" date="2024" name="Int. J. Syst. Evol. Microbiol.">
        <title>Lacrimispora brassicae sp. nov. isolated from fermented cabbage, and proposal of Clostridium indicum Gundawar et al. 2019 and Clostridium methoxybenzovorans Mechichi et al. 1999 as heterotypic synonyms of Lacrimispora amygdalina (Parshina et al. 2003) Haas and Blanchard 2020 and Lacrimispora indolis (McClung and McCoy 1957) Haas and Blanchard 2020, respectively.</title>
        <authorList>
            <person name="Kobayashi H."/>
            <person name="Tanizawa Y."/>
            <person name="Sakamoto M."/>
            <person name="Ohkuma M."/>
            <person name="Tohno M."/>
        </authorList>
    </citation>
    <scope>NUCLEOTIDE SEQUENCE [LARGE SCALE GENOMIC DNA]</scope>
    <source>
        <strain evidence="2 5">DSM 12857</strain>
    </source>
</reference>
<dbReference type="AlphaFoldDB" id="A0A3E2NDA5"/>
<keyword evidence="5" id="KW-1185">Reference proteome</keyword>
<evidence type="ECO:0000313" key="2">
    <source>
        <dbReference type="EMBL" id="GLB30882.1"/>
    </source>
</evidence>
<organism evidence="3 4">
    <name type="scientific">Lacrimispora amygdalina</name>
    <dbReference type="NCBI Taxonomy" id="253257"/>
    <lineage>
        <taxon>Bacteria</taxon>
        <taxon>Bacillati</taxon>
        <taxon>Bacillota</taxon>
        <taxon>Clostridia</taxon>
        <taxon>Lachnospirales</taxon>
        <taxon>Lachnospiraceae</taxon>
        <taxon>Lacrimispora</taxon>
    </lineage>
</organism>
<proteinExistence type="predicted"/>
<evidence type="ECO:0000313" key="5">
    <source>
        <dbReference type="Proteomes" id="UP001419084"/>
    </source>
</evidence>
<gene>
    <name evidence="3" type="ORF">DS742_10250</name>
    <name evidence="2" type="ORF">LAD12857_28050</name>
</gene>
<dbReference type="InterPro" id="IPR029002">
    <property type="entry name" value="PLPC/GPLD1"/>
</dbReference>
<reference evidence="3 4" key="1">
    <citation type="submission" date="2018-07" db="EMBL/GenBank/DDBJ databases">
        <title>New species, Clostridium PI-S10-A1B.</title>
        <authorList>
            <person name="Krishna G."/>
            <person name="Summeta K."/>
            <person name="Shikha S."/>
            <person name="Prabhu P.B."/>
            <person name="Suresh K."/>
        </authorList>
    </citation>
    <scope>NUCLEOTIDE SEQUENCE [LARGE SCALE GENOMIC DNA]</scope>
    <source>
        <strain evidence="3 4">PI-S10-A1B</strain>
    </source>
</reference>
<accession>A0A3E2NDA5</accession>